<evidence type="ECO:0000313" key="1">
    <source>
        <dbReference type="EMBL" id="AKF12604.1"/>
    </source>
</evidence>
<reference evidence="1 2" key="1">
    <citation type="submission" date="2015-04" db="EMBL/GenBank/DDBJ databases">
        <authorList>
            <person name="Schouten J.T."/>
            <person name="Crockett J.T."/>
            <person name="Hodson T.S."/>
            <person name="Hyde J.R."/>
            <person name="Smith T.A."/>
            <person name="Merrill B.D."/>
            <person name="Crook M.B."/>
            <person name="Griffitts J.S."/>
            <person name="Burnett S.H."/>
            <person name="Grose J.H."/>
            <person name="Breakwell D.P."/>
        </authorList>
    </citation>
    <scope>NUCLEOTIDE SEQUENCE [LARGE SCALE GENOMIC DNA]</scope>
</reference>
<dbReference type="EMBL" id="KR052480">
    <property type="protein sequence ID" value="AKF12604.1"/>
    <property type="molecule type" value="Genomic_DNA"/>
</dbReference>
<gene>
    <name evidence="1" type="ORF">PHIM7_56</name>
</gene>
<evidence type="ECO:0000313" key="2">
    <source>
        <dbReference type="Proteomes" id="UP000221947"/>
    </source>
</evidence>
<protein>
    <submittedName>
        <fullName evidence="1">Uncharacterized protein</fullName>
    </submittedName>
</protein>
<proteinExistence type="predicted"/>
<dbReference type="Proteomes" id="UP000221947">
    <property type="component" value="Segment"/>
</dbReference>
<organism evidence="1 2">
    <name type="scientific">Sinorhizobium phage phiM7</name>
    <dbReference type="NCBI Taxonomy" id="1647403"/>
    <lineage>
        <taxon>Viruses</taxon>
        <taxon>Duplodnaviria</taxon>
        <taxon>Heunggongvirae</taxon>
        <taxon>Uroviricota</taxon>
        <taxon>Caudoviricetes</taxon>
        <taxon>Emdodecavirus</taxon>
        <taxon>Emdodecavirus M7</taxon>
    </lineage>
</organism>
<accession>A0A0F6YNI7</accession>
<name>A0A0F6YNI7_9CAUD</name>
<sequence length="64" mass="7708">MKRPVNPQIFGFLNLLFAAEKKFAKRLRRDLVAGRIDTTQFDLKRNARNKAFDRRYDTIYRKFA</sequence>
<keyword evidence="2" id="KW-1185">Reference proteome</keyword>